<protein>
    <submittedName>
        <fullName evidence="1">LEAF RUST 10 DISEASE-RESISTANCE LOCUS RECEPTOR-LIKE PROTEIN KINASE-like 1.2</fullName>
    </submittedName>
</protein>
<keyword evidence="2" id="KW-1185">Reference proteome</keyword>
<dbReference type="Proteomes" id="UP000829398">
    <property type="component" value="Chromosome 9"/>
</dbReference>
<evidence type="ECO:0000313" key="2">
    <source>
        <dbReference type="Proteomes" id="UP000829398"/>
    </source>
</evidence>
<evidence type="ECO:0000313" key="1">
    <source>
        <dbReference type="EMBL" id="KAH9683826.1"/>
    </source>
</evidence>
<organism evidence="1 2">
    <name type="scientific">Citrus sinensis</name>
    <name type="common">Sweet orange</name>
    <name type="synonym">Citrus aurantium var. sinensis</name>
    <dbReference type="NCBI Taxonomy" id="2711"/>
    <lineage>
        <taxon>Eukaryota</taxon>
        <taxon>Viridiplantae</taxon>
        <taxon>Streptophyta</taxon>
        <taxon>Embryophyta</taxon>
        <taxon>Tracheophyta</taxon>
        <taxon>Spermatophyta</taxon>
        <taxon>Magnoliopsida</taxon>
        <taxon>eudicotyledons</taxon>
        <taxon>Gunneridae</taxon>
        <taxon>Pentapetalae</taxon>
        <taxon>rosids</taxon>
        <taxon>malvids</taxon>
        <taxon>Sapindales</taxon>
        <taxon>Rutaceae</taxon>
        <taxon>Aurantioideae</taxon>
        <taxon>Citrus</taxon>
    </lineage>
</organism>
<gene>
    <name evidence="1" type="ORF">KPL71_027814</name>
</gene>
<dbReference type="EMBL" id="CM039178">
    <property type="protein sequence ID" value="KAH9683826.1"/>
    <property type="molecule type" value="Genomic_DNA"/>
</dbReference>
<accession>A0ACB8IBM1</accession>
<sequence length="250" mass="27460">MSSTLLFIISILCTPIKGNFAQPPGHRCATFNCGNDVVIRYPLCHHGQQLEHCGYQGLNLTCNNQNPALNISNTLHNIKSINYSDNSLIIPYPNQIIKEQSCPKLPNNVTIPMLFNHTYGNKMLNFFYNCTLYPPSQEDLLRASSFDRVLTEGFKLTWRSPAAGACQVCEASNSDGFCGYSTNGTGSQEFFCTCPDGRHSISCYGDGVVTVIPDYFYMGALTVGGGLIIGATVSYIINKKRAASYKPISH</sequence>
<proteinExistence type="predicted"/>
<name>A0ACB8IBM1_CITSI</name>
<comment type="caution">
    <text evidence="1">The sequence shown here is derived from an EMBL/GenBank/DDBJ whole genome shotgun (WGS) entry which is preliminary data.</text>
</comment>
<reference evidence="2" key="1">
    <citation type="journal article" date="2023" name="Hortic. Res.">
        <title>A chromosome-level phased genome enabling allele-level studies in sweet orange: a case study on citrus Huanglongbing tolerance.</title>
        <authorList>
            <person name="Wu B."/>
            <person name="Yu Q."/>
            <person name="Deng Z."/>
            <person name="Duan Y."/>
            <person name="Luo F."/>
            <person name="Gmitter F. Jr."/>
        </authorList>
    </citation>
    <scope>NUCLEOTIDE SEQUENCE [LARGE SCALE GENOMIC DNA]</scope>
    <source>
        <strain evidence="2">cv. Valencia</strain>
    </source>
</reference>